<feature type="chain" id="PRO_5046268492" evidence="3">
    <location>
        <begin position="22"/>
        <end position="382"/>
    </location>
</feature>
<keyword evidence="1 3" id="KW-0732">Signal</keyword>
<name>A0ABS5JWX2_9BACT</name>
<evidence type="ECO:0000259" key="4">
    <source>
        <dbReference type="Pfam" id="PF01551"/>
    </source>
</evidence>
<dbReference type="InterPro" id="IPR016047">
    <property type="entry name" value="M23ase_b-sheet_dom"/>
</dbReference>
<feature type="signal peptide" evidence="3">
    <location>
        <begin position="1"/>
        <end position="21"/>
    </location>
</feature>
<dbReference type="Gene3D" id="2.70.70.10">
    <property type="entry name" value="Glucose Permease (Domain IIA)"/>
    <property type="match status" value="1"/>
</dbReference>
<evidence type="ECO:0000256" key="1">
    <source>
        <dbReference type="ARBA" id="ARBA00022729"/>
    </source>
</evidence>
<feature type="domain" description="M23ase beta-sheet core" evidence="4">
    <location>
        <begin position="284"/>
        <end position="376"/>
    </location>
</feature>
<evidence type="ECO:0000256" key="3">
    <source>
        <dbReference type="SAM" id="SignalP"/>
    </source>
</evidence>
<evidence type="ECO:0000313" key="6">
    <source>
        <dbReference type="Proteomes" id="UP000708576"/>
    </source>
</evidence>
<protein>
    <submittedName>
        <fullName evidence="5">Peptidoglycan DD-metalloendopeptidase family protein</fullName>
    </submittedName>
</protein>
<gene>
    <name evidence="5" type="ORF">KEM10_11195</name>
</gene>
<feature type="coiled-coil region" evidence="2">
    <location>
        <begin position="17"/>
        <end position="44"/>
    </location>
</feature>
<dbReference type="CDD" id="cd12797">
    <property type="entry name" value="M23_peptidase"/>
    <property type="match status" value="1"/>
</dbReference>
<dbReference type="PANTHER" id="PTHR21666">
    <property type="entry name" value="PEPTIDASE-RELATED"/>
    <property type="match status" value="1"/>
</dbReference>
<evidence type="ECO:0000313" key="5">
    <source>
        <dbReference type="EMBL" id="MBS2098846.1"/>
    </source>
</evidence>
<dbReference type="Gene3D" id="6.10.250.3150">
    <property type="match status" value="1"/>
</dbReference>
<dbReference type="Pfam" id="PF01551">
    <property type="entry name" value="Peptidase_M23"/>
    <property type="match status" value="1"/>
</dbReference>
<sequence length="382" mass="44390">MINLRYSVILFLSVFTLAVNAQNIDDLQAQKSKIEDELKKSSKMLELYGKQKNKAITNIKLINNQITSRQKLIDLYNTEIQWLNEDIANLKDDISISEKDLQKLKDEYALLIQKSYQNRKVYNEVTFFLGAESFNKAYRRFIILREYNKFRKNQGILIQRKQEELVVKQSLLETKLKVQSNSLLKVVKEKDQLLQNKQNLNGSIQSLKRKERQVKRQIKDNQKALQRLEKTILKLIEEANKETYSITDFDKAIGRLKWPVSTGVIISKFGEHQHPVLKYVKVNNNGVDIQAQNSTECFAVFEGKVSRIVTIPGYNKTVIIRHGKYLTVYANLQAVKLKKGDVIKQGDLIGNIYKGEGENSNVLHFEIWEEGKKLDPEKWLLN</sequence>
<organism evidence="5 6">
    <name type="scientific">Carboxylicivirga linearis</name>
    <dbReference type="NCBI Taxonomy" id="1628157"/>
    <lineage>
        <taxon>Bacteria</taxon>
        <taxon>Pseudomonadati</taxon>
        <taxon>Bacteroidota</taxon>
        <taxon>Bacteroidia</taxon>
        <taxon>Marinilabiliales</taxon>
        <taxon>Marinilabiliaceae</taxon>
        <taxon>Carboxylicivirga</taxon>
    </lineage>
</organism>
<dbReference type="SUPFAM" id="SSF51261">
    <property type="entry name" value="Duplicated hybrid motif"/>
    <property type="match status" value="1"/>
</dbReference>
<comment type="caution">
    <text evidence="5">The sequence shown here is derived from an EMBL/GenBank/DDBJ whole genome shotgun (WGS) entry which is preliminary data.</text>
</comment>
<dbReference type="InterPro" id="IPR050570">
    <property type="entry name" value="Cell_wall_metabolism_enzyme"/>
</dbReference>
<dbReference type="PANTHER" id="PTHR21666:SF289">
    <property type="entry name" value="L-ALA--D-GLU ENDOPEPTIDASE"/>
    <property type="match status" value="1"/>
</dbReference>
<accession>A0ABS5JWX2</accession>
<evidence type="ECO:0000256" key="2">
    <source>
        <dbReference type="SAM" id="Coils"/>
    </source>
</evidence>
<reference evidence="5 6" key="1">
    <citation type="journal article" date="2015" name="Int. J. Syst. Evol. Microbiol.">
        <title>Carboxylicivirga linearis sp. nov., isolated from a sea cucumber culture pond.</title>
        <authorList>
            <person name="Wang F.Q."/>
            <person name="Zhou Y.X."/>
            <person name="Lin X.Z."/>
            <person name="Chen G.J."/>
            <person name="Du Z.J."/>
        </authorList>
    </citation>
    <scope>NUCLEOTIDE SEQUENCE [LARGE SCALE GENOMIC DNA]</scope>
    <source>
        <strain evidence="5 6">FB218</strain>
    </source>
</reference>
<keyword evidence="2" id="KW-0175">Coiled coil</keyword>
<feature type="coiled-coil region" evidence="2">
    <location>
        <begin position="73"/>
        <end position="114"/>
    </location>
</feature>
<dbReference type="InterPro" id="IPR011055">
    <property type="entry name" value="Dup_hybrid_motif"/>
</dbReference>
<proteinExistence type="predicted"/>
<dbReference type="RefSeq" id="WP_212216087.1">
    <property type="nucleotide sequence ID" value="NZ_JAGUCO010000006.1"/>
</dbReference>
<keyword evidence="6" id="KW-1185">Reference proteome</keyword>
<feature type="coiled-coil region" evidence="2">
    <location>
        <begin position="190"/>
        <end position="238"/>
    </location>
</feature>
<dbReference type="Proteomes" id="UP000708576">
    <property type="component" value="Unassembled WGS sequence"/>
</dbReference>
<dbReference type="EMBL" id="JAGUCO010000006">
    <property type="protein sequence ID" value="MBS2098846.1"/>
    <property type="molecule type" value="Genomic_DNA"/>
</dbReference>